<organism evidence="2 3">
    <name type="scientific">Hyphomicrobium album</name>
    <dbReference type="NCBI Taxonomy" id="2665159"/>
    <lineage>
        <taxon>Bacteria</taxon>
        <taxon>Pseudomonadati</taxon>
        <taxon>Pseudomonadota</taxon>
        <taxon>Alphaproteobacteria</taxon>
        <taxon>Hyphomicrobiales</taxon>
        <taxon>Hyphomicrobiaceae</taxon>
        <taxon>Hyphomicrobium</taxon>
    </lineage>
</organism>
<dbReference type="InterPro" id="IPR047111">
    <property type="entry name" value="YbaP-like"/>
</dbReference>
<proteinExistence type="predicted"/>
<protein>
    <submittedName>
        <fullName evidence="2">TraB/GumN family protein</fullName>
    </submittedName>
</protein>
<dbReference type="CDD" id="cd14789">
    <property type="entry name" value="Tiki"/>
    <property type="match status" value="1"/>
</dbReference>
<dbReference type="PANTHER" id="PTHR40590:SF1">
    <property type="entry name" value="CYTOPLASMIC PROTEIN"/>
    <property type="match status" value="1"/>
</dbReference>
<keyword evidence="3" id="KW-1185">Reference proteome</keyword>
<keyword evidence="1" id="KW-0732">Signal</keyword>
<evidence type="ECO:0000256" key="1">
    <source>
        <dbReference type="SAM" id="SignalP"/>
    </source>
</evidence>
<dbReference type="EMBL" id="WMBQ01000001">
    <property type="protein sequence ID" value="MTD94884.1"/>
    <property type="molecule type" value="Genomic_DNA"/>
</dbReference>
<dbReference type="Pfam" id="PF01963">
    <property type="entry name" value="TraB_PrgY_gumN"/>
    <property type="match status" value="1"/>
</dbReference>
<dbReference type="RefSeq" id="WP_154739252.1">
    <property type="nucleotide sequence ID" value="NZ_WMBQ01000001.1"/>
</dbReference>
<dbReference type="Proteomes" id="UP000440694">
    <property type="component" value="Unassembled WGS sequence"/>
</dbReference>
<dbReference type="InterPro" id="IPR002816">
    <property type="entry name" value="TraB/PrgY/GumN_fam"/>
</dbReference>
<evidence type="ECO:0000313" key="2">
    <source>
        <dbReference type="EMBL" id="MTD94884.1"/>
    </source>
</evidence>
<feature type="chain" id="PRO_5026263933" evidence="1">
    <location>
        <begin position="26"/>
        <end position="344"/>
    </location>
</feature>
<sequence>MRRRLGFIFAVFAMALAMPPAGVHAADKTKKDEATPNCHGVDMLAETAARDPQTYNRIMAEAAATKNAGAIFWKVEKQGRPASYLFGTVHLTDERVTTLSPAVKTALNEAKTVALEVSDLSESATSSVIASSAPLVMFTDGQRLDQLLSNTEYDAVKNVVVRAGMPVDLAALFKPWIVTMILSVSDCERIKVQQGARVLDMKIAEFGKSRGLEVVGLETIPAQLESLAAVPQQQQLDMLRTSLKYADRTNDMMETLVQLYVSRKITAAMPFQIAMAREAGVSDQAFAGFQEKLLVERNVKMTAVAEPLLDKGGLFIAVGALHLPGDKGLVALLRESGYTVSPIE</sequence>
<feature type="signal peptide" evidence="1">
    <location>
        <begin position="1"/>
        <end position="25"/>
    </location>
</feature>
<evidence type="ECO:0000313" key="3">
    <source>
        <dbReference type="Proteomes" id="UP000440694"/>
    </source>
</evidence>
<comment type="caution">
    <text evidence="2">The sequence shown here is derived from an EMBL/GenBank/DDBJ whole genome shotgun (WGS) entry which is preliminary data.</text>
</comment>
<dbReference type="PANTHER" id="PTHR40590">
    <property type="entry name" value="CYTOPLASMIC PROTEIN-RELATED"/>
    <property type="match status" value="1"/>
</dbReference>
<name>A0A6I3KIL7_9HYPH</name>
<gene>
    <name evidence="2" type="ORF">GIW81_11130</name>
</gene>
<reference evidence="2 3" key="1">
    <citation type="submission" date="2019-11" db="EMBL/GenBank/DDBJ databases">
        <title>Identification of a novel strain.</title>
        <authorList>
            <person name="Xu Q."/>
            <person name="Wang G."/>
        </authorList>
    </citation>
    <scope>NUCLEOTIDE SEQUENCE [LARGE SCALE GENOMIC DNA]</scope>
    <source>
        <strain evidence="3">xq</strain>
    </source>
</reference>
<dbReference type="AlphaFoldDB" id="A0A6I3KIL7"/>
<accession>A0A6I3KIL7</accession>